<name>A0A087GG79_ARAAL</name>
<keyword evidence="2" id="KW-1185">Reference proteome</keyword>
<accession>A0A087GG79</accession>
<protein>
    <submittedName>
        <fullName evidence="1">Uncharacterized protein</fullName>
    </submittedName>
</protein>
<organism evidence="1 2">
    <name type="scientific">Arabis alpina</name>
    <name type="common">Alpine rock-cress</name>
    <dbReference type="NCBI Taxonomy" id="50452"/>
    <lineage>
        <taxon>Eukaryota</taxon>
        <taxon>Viridiplantae</taxon>
        <taxon>Streptophyta</taxon>
        <taxon>Embryophyta</taxon>
        <taxon>Tracheophyta</taxon>
        <taxon>Spermatophyta</taxon>
        <taxon>Magnoliopsida</taxon>
        <taxon>eudicotyledons</taxon>
        <taxon>Gunneridae</taxon>
        <taxon>Pentapetalae</taxon>
        <taxon>rosids</taxon>
        <taxon>malvids</taxon>
        <taxon>Brassicales</taxon>
        <taxon>Brassicaceae</taxon>
        <taxon>Arabideae</taxon>
        <taxon>Arabis</taxon>
    </lineage>
</organism>
<evidence type="ECO:0000313" key="1">
    <source>
        <dbReference type="EMBL" id="KFK28881.1"/>
    </source>
</evidence>
<reference evidence="2" key="1">
    <citation type="journal article" date="2015" name="Nat. Plants">
        <title>Genome expansion of Arabis alpina linked with retrotransposition and reduced symmetric DNA methylation.</title>
        <authorList>
            <person name="Willing E.M."/>
            <person name="Rawat V."/>
            <person name="Mandakova T."/>
            <person name="Maumus F."/>
            <person name="James G.V."/>
            <person name="Nordstroem K.J."/>
            <person name="Becker C."/>
            <person name="Warthmann N."/>
            <person name="Chica C."/>
            <person name="Szarzynska B."/>
            <person name="Zytnicki M."/>
            <person name="Albani M.C."/>
            <person name="Kiefer C."/>
            <person name="Bergonzi S."/>
            <person name="Castaings L."/>
            <person name="Mateos J.L."/>
            <person name="Berns M.C."/>
            <person name="Bujdoso N."/>
            <person name="Piofczyk T."/>
            <person name="de Lorenzo L."/>
            <person name="Barrero-Sicilia C."/>
            <person name="Mateos I."/>
            <person name="Piednoel M."/>
            <person name="Hagmann J."/>
            <person name="Chen-Min-Tao R."/>
            <person name="Iglesias-Fernandez R."/>
            <person name="Schuster S.C."/>
            <person name="Alonso-Blanco C."/>
            <person name="Roudier F."/>
            <person name="Carbonero P."/>
            <person name="Paz-Ares J."/>
            <person name="Davis S.J."/>
            <person name="Pecinka A."/>
            <person name="Quesneville H."/>
            <person name="Colot V."/>
            <person name="Lysak M.A."/>
            <person name="Weigel D."/>
            <person name="Coupland G."/>
            <person name="Schneeberger K."/>
        </authorList>
    </citation>
    <scope>NUCLEOTIDE SEQUENCE [LARGE SCALE GENOMIC DNA]</scope>
    <source>
        <strain evidence="2">cv. Pajares</strain>
    </source>
</reference>
<gene>
    <name evidence="1" type="ordered locus">AALP_Aa7g060100</name>
</gene>
<dbReference type="Gramene" id="KFK28881">
    <property type="protein sequence ID" value="KFK28881"/>
    <property type="gene ID" value="AALP_AA7G060100"/>
</dbReference>
<sequence>MMEIMKVTAGIRLVMAQAMDEEDKSIPAKYAFWFTLTPITAVKATHQRPLTPREVFIHGWIKKLEILPSGEERDGTYKESSNGLTVNYEHRGTESFHKSSFGEECNSCRCKLQKH</sequence>
<dbReference type="Proteomes" id="UP000029120">
    <property type="component" value="Chromosome 7"/>
</dbReference>
<evidence type="ECO:0000313" key="2">
    <source>
        <dbReference type="Proteomes" id="UP000029120"/>
    </source>
</evidence>
<proteinExistence type="predicted"/>
<dbReference type="EMBL" id="CM002875">
    <property type="protein sequence ID" value="KFK28881.1"/>
    <property type="molecule type" value="Genomic_DNA"/>
</dbReference>
<dbReference type="AlphaFoldDB" id="A0A087GG79"/>